<accession>A0ABR2KB67</accession>
<proteinExistence type="predicted"/>
<dbReference type="PANTHER" id="PTHR24159:SF5">
    <property type="entry name" value="ANK_REP_REGION DOMAIN-CONTAINING PROTEIN"/>
    <property type="match status" value="1"/>
</dbReference>
<evidence type="ECO:0008006" key="3">
    <source>
        <dbReference type="Google" id="ProtNLM"/>
    </source>
</evidence>
<keyword evidence="2" id="KW-1185">Reference proteome</keyword>
<sequence>MEITFYHPTSEDILSKDFIVSCKEKIASSLKPLAKKSDQYSKKFQFDELILDQKDLNRIELILNNKDIIVTKSNFNFFTKISEKLNFTSFLNFLRQTDFDSLETSYELLLTLESLFIELNNDSNFDIAINLLSSIATEIEGSVLVNLLYSMCYTSTKDDIIKKVLDFIQKVSLTFPFIQIFNCDQERISLEKGQHYMYDHKPEFKFLSYYAYIPLNQRIMIEMRQRNIKYDLYRENLEIYYYLNCTKTMTPTDDDPIFSIMYNDDVEKLQQIMINSEDHYLNLEMTLHDSESLFNFKMCLLDIAAYFGSIKCFKYLLLKHAIQSDDLPIFAVMGQNYEIVHICDQNNCFSGEFQNNSSLEAAFLFHNGELFQWLTENKNLFDLSYYQKLFTRAIKTSNYKIMDFIYQLCNDNDVNIFTDRSLCAICEMNNSILFEWAIEKVGELSSKQLQLCFLAASEKGNWDILKKILDLGIDEYKYYRDITPLHYVTVNADFEIVKKTYQMNKNVLNSSKKIEKDLTLTPLMIAFKNKRYDVAEFFLSLKDININAIGKIDKVFESMDVYIYVCFLDDYQAFSMLLNTNVFSKLDLKNSFVAYNGGTGKVVNHEYVVQNARNNLIRNEAKKFHK</sequence>
<name>A0ABR2KB67_9EUKA</name>
<protein>
    <recommendedName>
        <fullName evidence="3">DUF3447 domain-containing protein</fullName>
    </recommendedName>
</protein>
<dbReference type="Gene3D" id="1.25.40.20">
    <property type="entry name" value="Ankyrin repeat-containing domain"/>
    <property type="match status" value="1"/>
</dbReference>
<evidence type="ECO:0000313" key="1">
    <source>
        <dbReference type="EMBL" id="KAK8888133.1"/>
    </source>
</evidence>
<gene>
    <name evidence="1" type="ORF">M9Y10_039195</name>
</gene>
<dbReference type="InterPro" id="IPR036770">
    <property type="entry name" value="Ankyrin_rpt-contain_sf"/>
</dbReference>
<dbReference type="SMART" id="SM00248">
    <property type="entry name" value="ANK"/>
    <property type="match status" value="4"/>
</dbReference>
<dbReference type="Proteomes" id="UP001470230">
    <property type="component" value="Unassembled WGS sequence"/>
</dbReference>
<dbReference type="PANTHER" id="PTHR24159">
    <property type="match status" value="1"/>
</dbReference>
<dbReference type="Pfam" id="PF12796">
    <property type="entry name" value="Ank_2"/>
    <property type="match status" value="1"/>
</dbReference>
<comment type="caution">
    <text evidence="1">The sequence shown here is derived from an EMBL/GenBank/DDBJ whole genome shotgun (WGS) entry which is preliminary data.</text>
</comment>
<organism evidence="1 2">
    <name type="scientific">Tritrichomonas musculus</name>
    <dbReference type="NCBI Taxonomy" id="1915356"/>
    <lineage>
        <taxon>Eukaryota</taxon>
        <taxon>Metamonada</taxon>
        <taxon>Parabasalia</taxon>
        <taxon>Tritrichomonadida</taxon>
        <taxon>Tritrichomonadidae</taxon>
        <taxon>Tritrichomonas</taxon>
    </lineage>
</organism>
<evidence type="ECO:0000313" key="2">
    <source>
        <dbReference type="Proteomes" id="UP001470230"/>
    </source>
</evidence>
<dbReference type="SUPFAM" id="SSF48403">
    <property type="entry name" value="Ankyrin repeat"/>
    <property type="match status" value="1"/>
</dbReference>
<dbReference type="InterPro" id="IPR002110">
    <property type="entry name" value="Ankyrin_rpt"/>
</dbReference>
<reference evidence="1 2" key="1">
    <citation type="submission" date="2024-04" db="EMBL/GenBank/DDBJ databases">
        <title>Tritrichomonas musculus Genome.</title>
        <authorList>
            <person name="Alves-Ferreira E."/>
            <person name="Grigg M."/>
            <person name="Lorenzi H."/>
            <person name="Galac M."/>
        </authorList>
    </citation>
    <scope>NUCLEOTIDE SEQUENCE [LARGE SCALE GENOMIC DNA]</scope>
    <source>
        <strain evidence="1 2">EAF2021</strain>
    </source>
</reference>
<dbReference type="EMBL" id="JAPFFF010000006">
    <property type="protein sequence ID" value="KAK8888133.1"/>
    <property type="molecule type" value="Genomic_DNA"/>
</dbReference>